<dbReference type="GO" id="GO:0003677">
    <property type="term" value="F:DNA binding"/>
    <property type="evidence" value="ECO:0007669"/>
    <property type="project" value="InterPro"/>
</dbReference>
<feature type="domain" description="Lsr2 dimerization" evidence="1">
    <location>
        <begin position="11"/>
        <end position="49"/>
    </location>
</feature>
<keyword evidence="3" id="KW-1185">Reference proteome</keyword>
<reference evidence="2 3" key="1">
    <citation type="submission" date="2019-03" db="EMBL/GenBank/DDBJ databases">
        <title>Genomic Encyclopedia of Type Strains, Phase IV (KMG-IV): sequencing the most valuable type-strain genomes for metagenomic binning, comparative biology and taxonomic classification.</title>
        <authorList>
            <person name="Goeker M."/>
        </authorList>
    </citation>
    <scope>NUCLEOTIDE SEQUENCE [LARGE SCALE GENOMIC DNA]</scope>
    <source>
        <strain evidence="2 3">DSM 45934</strain>
    </source>
</reference>
<evidence type="ECO:0000313" key="3">
    <source>
        <dbReference type="Proteomes" id="UP000295680"/>
    </source>
</evidence>
<accession>A0A4V2S3B7</accession>
<dbReference type="RefSeq" id="WP_132126522.1">
    <property type="nucleotide sequence ID" value="NZ_SLWS01000028.1"/>
</dbReference>
<comment type="caution">
    <text evidence="2">The sequence shown here is derived from an EMBL/GenBank/DDBJ whole genome shotgun (WGS) entry which is preliminary data.</text>
</comment>
<protein>
    <submittedName>
        <fullName evidence="2">Lsr2 protein</fullName>
    </submittedName>
</protein>
<dbReference type="Pfam" id="PF11774">
    <property type="entry name" value="Lsr2"/>
    <property type="match status" value="1"/>
</dbReference>
<name>A0A4V2S3B7_9PSEU</name>
<organism evidence="2 3">
    <name type="scientific">Actinocrispum wychmicini</name>
    <dbReference type="NCBI Taxonomy" id="1213861"/>
    <lineage>
        <taxon>Bacteria</taxon>
        <taxon>Bacillati</taxon>
        <taxon>Actinomycetota</taxon>
        <taxon>Actinomycetes</taxon>
        <taxon>Pseudonocardiales</taxon>
        <taxon>Pseudonocardiaceae</taxon>
        <taxon>Actinocrispum</taxon>
    </lineage>
</organism>
<dbReference type="Gene3D" id="3.30.60.230">
    <property type="entry name" value="Lsr2, dimerization domain"/>
    <property type="match status" value="1"/>
</dbReference>
<evidence type="ECO:0000259" key="1">
    <source>
        <dbReference type="Pfam" id="PF11774"/>
    </source>
</evidence>
<dbReference type="InterPro" id="IPR024412">
    <property type="entry name" value="Lsr2_dim_dom"/>
</dbReference>
<dbReference type="InterPro" id="IPR042261">
    <property type="entry name" value="Lsr2-like_dimerization"/>
</dbReference>
<dbReference type="Proteomes" id="UP000295680">
    <property type="component" value="Unassembled WGS sequence"/>
</dbReference>
<dbReference type="EMBL" id="SLWS01000028">
    <property type="protein sequence ID" value="TCO43750.1"/>
    <property type="molecule type" value="Genomic_DNA"/>
</dbReference>
<sequence length="71" mass="8015">MQPSPHNDTPKETVQFALDGVQFAVALTTERATALRDHLKPYIDAARVVDRSARLGLWHEIKRRAHIRGQG</sequence>
<gene>
    <name evidence="2" type="ORF">EV192_12813</name>
</gene>
<dbReference type="AlphaFoldDB" id="A0A4V2S3B7"/>
<proteinExistence type="predicted"/>
<evidence type="ECO:0000313" key="2">
    <source>
        <dbReference type="EMBL" id="TCO43750.1"/>
    </source>
</evidence>